<evidence type="ECO:0000256" key="1">
    <source>
        <dbReference type="ARBA" id="ARBA00010178"/>
    </source>
</evidence>
<name>A0A520KVX9_9EURY</name>
<accession>A0A520KVX9</accession>
<sequence>MSKLELKTRRIGDVSGDFFDRRSIFEDVFEDVKKIIDDVRIEGDNAIRRYEKRFDGVELEDFTVKEEEFERAFNETDKKLIEHLKIAYDRIYHFHEKQMRENWFFEEGGITLGQIFVPLEKVGCYVPSSYFSSLLMVAIPAKVAGVKEIYVCTPPNERGEINPLILIAASLTGVKLYKIGGAQAIAGMAYGTKSIPKVNKIVGPGNKYVTTAKMLLRDKIEIDFPAGPSEVLIIADISADPSFMASDLLAQAEHDSAAHSILVTTSRRLCEDVRKEVIEQREGLSVPGRIDLFLADSIEECINFANRFAPEHLEIVCEDYISILKEIKNAGSIFLGNYSPVSTGDYASGTNHILPTAGYAKVFSGLSVDDFLKRISVQMLGREGLSSIGDMVISMAGMEGLNAHANSVRKRMI</sequence>
<keyword evidence="7 8" id="KW-0028">Amino-acid biosynthesis</keyword>
<evidence type="ECO:0000256" key="4">
    <source>
        <dbReference type="ARBA" id="ARBA00022833"/>
    </source>
</evidence>
<evidence type="ECO:0000256" key="5">
    <source>
        <dbReference type="ARBA" id="ARBA00023002"/>
    </source>
</evidence>
<evidence type="ECO:0000256" key="13">
    <source>
        <dbReference type="RuleBase" id="RU004175"/>
    </source>
</evidence>
<feature type="binding site" evidence="7 11">
    <location>
        <position position="399"/>
    </location>
    <ligand>
        <name>substrate</name>
    </ligand>
</feature>
<comment type="function">
    <text evidence="7 8">Catalyzes the sequential NAD-dependent oxidations of L-histidinol to L-histidinaldehyde and then to L-histidine.</text>
</comment>
<dbReference type="EC" id="1.1.1.23" evidence="7 8"/>
<feature type="binding site" evidence="7 12">
    <location>
        <position position="254"/>
    </location>
    <ligand>
        <name>Zn(2+)</name>
        <dbReference type="ChEBI" id="CHEBI:29105"/>
    </ligand>
</feature>
<evidence type="ECO:0000256" key="11">
    <source>
        <dbReference type="PIRSR" id="PIRSR000099-3"/>
    </source>
</evidence>
<feature type="binding site" evidence="7 12">
    <location>
        <position position="251"/>
    </location>
    <ligand>
        <name>Zn(2+)</name>
        <dbReference type="ChEBI" id="CHEBI:29105"/>
    </ligand>
</feature>
<dbReference type="PANTHER" id="PTHR21256:SF2">
    <property type="entry name" value="HISTIDINE BIOSYNTHESIS TRIFUNCTIONAL PROTEIN"/>
    <property type="match status" value="1"/>
</dbReference>
<gene>
    <name evidence="7 14" type="primary">hisD</name>
    <name evidence="14" type="ORF">EF807_05890</name>
</gene>
<evidence type="ECO:0000313" key="14">
    <source>
        <dbReference type="EMBL" id="RZN68436.1"/>
    </source>
</evidence>
<evidence type="ECO:0000256" key="7">
    <source>
        <dbReference type="HAMAP-Rule" id="MF_01024"/>
    </source>
</evidence>
<evidence type="ECO:0000256" key="3">
    <source>
        <dbReference type="ARBA" id="ARBA00022723"/>
    </source>
</evidence>
<evidence type="ECO:0000256" key="8">
    <source>
        <dbReference type="PIRNR" id="PIRNR000099"/>
    </source>
</evidence>
<comment type="similarity">
    <text evidence="1 7 8 13">Belongs to the histidinol dehydrogenase family.</text>
</comment>
<feature type="binding site" evidence="7 10">
    <location>
        <position position="183"/>
    </location>
    <ligand>
        <name>NAD(+)</name>
        <dbReference type="ChEBI" id="CHEBI:57540"/>
    </ligand>
</feature>
<evidence type="ECO:0000256" key="6">
    <source>
        <dbReference type="ARBA" id="ARBA00023102"/>
    </source>
</evidence>
<dbReference type="GO" id="GO:0000105">
    <property type="term" value="P:L-histidine biosynthetic process"/>
    <property type="evidence" value="ECO:0007669"/>
    <property type="project" value="UniProtKB-UniRule"/>
</dbReference>
<feature type="binding site" evidence="7 11">
    <location>
        <position position="251"/>
    </location>
    <ligand>
        <name>substrate</name>
    </ligand>
</feature>
<feature type="binding site" evidence="7 11">
    <location>
        <position position="404"/>
    </location>
    <ligand>
        <name>substrate</name>
    </ligand>
</feature>
<feature type="binding site" evidence="7 11">
    <location>
        <position position="345"/>
    </location>
    <ligand>
        <name>substrate</name>
    </ligand>
</feature>
<dbReference type="PROSITE" id="PS00611">
    <property type="entry name" value="HISOL_DEHYDROGENASE"/>
    <property type="match status" value="1"/>
</dbReference>
<dbReference type="PIRSF" id="PIRSF000099">
    <property type="entry name" value="Histidinol_dh"/>
    <property type="match status" value="1"/>
</dbReference>
<feature type="active site" description="Proton acceptor" evidence="7 9">
    <location>
        <position position="311"/>
    </location>
</feature>
<dbReference type="EMBL" id="RXIL01000107">
    <property type="protein sequence ID" value="RZN68436.1"/>
    <property type="molecule type" value="Genomic_DNA"/>
</dbReference>
<keyword evidence="7 8" id="KW-0520">NAD</keyword>
<dbReference type="InterPro" id="IPR012131">
    <property type="entry name" value="Hstdl_DH"/>
</dbReference>
<evidence type="ECO:0000313" key="15">
    <source>
        <dbReference type="Proteomes" id="UP000320766"/>
    </source>
</evidence>
<comment type="catalytic activity">
    <reaction evidence="7 8">
        <text>L-histidinol + 2 NAD(+) + H2O = L-histidine + 2 NADH + 3 H(+)</text>
        <dbReference type="Rhea" id="RHEA:20641"/>
        <dbReference type="ChEBI" id="CHEBI:15377"/>
        <dbReference type="ChEBI" id="CHEBI:15378"/>
        <dbReference type="ChEBI" id="CHEBI:57540"/>
        <dbReference type="ChEBI" id="CHEBI:57595"/>
        <dbReference type="ChEBI" id="CHEBI:57699"/>
        <dbReference type="ChEBI" id="CHEBI:57945"/>
        <dbReference type="EC" id="1.1.1.23"/>
    </reaction>
</comment>
<evidence type="ECO:0000256" key="12">
    <source>
        <dbReference type="PIRSR" id="PIRSR000099-4"/>
    </source>
</evidence>
<feature type="binding site" evidence="7 12">
    <location>
        <position position="345"/>
    </location>
    <ligand>
        <name>Zn(2+)</name>
        <dbReference type="ChEBI" id="CHEBI:29105"/>
    </ligand>
</feature>
<reference evidence="14 15" key="1">
    <citation type="journal article" date="2019" name="Nat. Microbiol.">
        <title>Wide diversity of methane and short-chain alkane metabolisms in uncultured archaea.</title>
        <authorList>
            <person name="Borrel G."/>
            <person name="Adam P.S."/>
            <person name="McKay L.J."/>
            <person name="Chen L.X."/>
            <person name="Sierra-Garcia I.N."/>
            <person name="Sieber C.M."/>
            <person name="Letourneur Q."/>
            <person name="Ghozlane A."/>
            <person name="Andersen G.L."/>
            <person name="Li W.J."/>
            <person name="Hallam S.J."/>
            <person name="Muyzer G."/>
            <person name="de Oliveira V.M."/>
            <person name="Inskeep W.P."/>
            <person name="Banfield J.F."/>
            <person name="Gribaldo S."/>
        </authorList>
    </citation>
    <scope>NUCLEOTIDE SEQUENCE [LARGE SCALE GENOMIC DNA]</scope>
    <source>
        <strain evidence="14">NM1b</strain>
    </source>
</reference>
<dbReference type="GO" id="GO:0051287">
    <property type="term" value="F:NAD binding"/>
    <property type="evidence" value="ECO:0007669"/>
    <property type="project" value="InterPro"/>
</dbReference>
<feature type="binding site" evidence="7 10">
    <location>
        <position position="125"/>
    </location>
    <ligand>
        <name>NAD(+)</name>
        <dbReference type="ChEBI" id="CHEBI:57540"/>
    </ligand>
</feature>
<dbReference type="Gene3D" id="3.40.50.1980">
    <property type="entry name" value="Nitrogenase molybdenum iron protein domain"/>
    <property type="match status" value="2"/>
</dbReference>
<comment type="caution">
    <text evidence="14">The sequence shown here is derived from an EMBL/GenBank/DDBJ whole genome shotgun (WGS) entry which is preliminary data.</text>
</comment>
<keyword evidence="5 7" id="KW-0560">Oxidoreductase</keyword>
<dbReference type="FunFam" id="3.40.50.1980:FF:000001">
    <property type="entry name" value="Histidinol dehydrogenase"/>
    <property type="match status" value="1"/>
</dbReference>
<dbReference type="PRINTS" id="PR00083">
    <property type="entry name" value="HOLDHDRGNASE"/>
</dbReference>
<dbReference type="AlphaFoldDB" id="A0A520KVX9"/>
<dbReference type="HAMAP" id="MF_01024">
    <property type="entry name" value="HisD"/>
    <property type="match status" value="1"/>
</dbReference>
<evidence type="ECO:0000256" key="9">
    <source>
        <dbReference type="PIRSR" id="PIRSR000099-1"/>
    </source>
</evidence>
<dbReference type="Proteomes" id="UP000320766">
    <property type="component" value="Unassembled WGS sequence"/>
</dbReference>
<dbReference type="NCBIfam" id="TIGR00069">
    <property type="entry name" value="hisD"/>
    <property type="match status" value="1"/>
</dbReference>
<dbReference type="InterPro" id="IPR016161">
    <property type="entry name" value="Ald_DH/histidinol_DH"/>
</dbReference>
<feature type="active site" description="Proton acceptor" evidence="7 9">
    <location>
        <position position="312"/>
    </location>
</feature>
<dbReference type="CDD" id="cd06572">
    <property type="entry name" value="Histidinol_dh"/>
    <property type="match status" value="1"/>
</dbReference>
<keyword evidence="4 7" id="KW-0862">Zinc</keyword>
<evidence type="ECO:0000256" key="10">
    <source>
        <dbReference type="PIRSR" id="PIRSR000099-2"/>
    </source>
</evidence>
<dbReference type="InterPro" id="IPR022695">
    <property type="entry name" value="Histidinol_DH_monofunct"/>
</dbReference>
<comment type="pathway">
    <text evidence="7 8">Amino-acid biosynthesis; L-histidine biosynthesis; L-histidine from 5-phospho-alpha-D-ribose 1-diphosphate: step 9/9.</text>
</comment>
<dbReference type="GO" id="GO:0005737">
    <property type="term" value="C:cytoplasm"/>
    <property type="evidence" value="ECO:0007669"/>
    <property type="project" value="TreeGrafter"/>
</dbReference>
<dbReference type="GO" id="GO:0008270">
    <property type="term" value="F:zinc ion binding"/>
    <property type="evidence" value="ECO:0007669"/>
    <property type="project" value="UniProtKB-UniRule"/>
</dbReference>
<feature type="binding site" evidence="7 11">
    <location>
        <position position="254"/>
    </location>
    <ligand>
        <name>substrate</name>
    </ligand>
</feature>
<dbReference type="PANTHER" id="PTHR21256">
    <property type="entry name" value="HISTIDINOL DEHYDROGENASE HDH"/>
    <property type="match status" value="1"/>
</dbReference>
<dbReference type="Gene3D" id="1.20.5.1300">
    <property type="match status" value="1"/>
</dbReference>
<dbReference type="UniPathway" id="UPA00031">
    <property type="reaction ID" value="UER00014"/>
</dbReference>
<evidence type="ECO:0000256" key="2">
    <source>
        <dbReference type="ARBA" id="ARBA00016531"/>
    </source>
</evidence>
<feature type="binding site" evidence="7 10">
    <location>
        <position position="206"/>
    </location>
    <ligand>
        <name>NAD(+)</name>
        <dbReference type="ChEBI" id="CHEBI:57540"/>
    </ligand>
</feature>
<keyword evidence="3 7" id="KW-0479">Metal-binding</keyword>
<dbReference type="GO" id="GO:0004399">
    <property type="term" value="F:histidinol dehydrogenase activity"/>
    <property type="evidence" value="ECO:0007669"/>
    <property type="project" value="UniProtKB-UniRule"/>
</dbReference>
<protein>
    <recommendedName>
        <fullName evidence="2 7">Histidinol dehydrogenase</fullName>
        <shortName evidence="7 8">HDH</shortName>
        <ecNumber evidence="7 8">1.1.1.23</ecNumber>
    </recommendedName>
</protein>
<feature type="binding site" evidence="7 11">
    <location>
        <position position="312"/>
    </location>
    <ligand>
        <name>substrate</name>
    </ligand>
</feature>
<comment type="cofactor">
    <cofactor evidence="7 12">
        <name>Zn(2+)</name>
        <dbReference type="ChEBI" id="CHEBI:29105"/>
    </cofactor>
    <text evidence="7 12">Binds 1 zinc ion per subunit.</text>
</comment>
<dbReference type="Pfam" id="PF00815">
    <property type="entry name" value="Histidinol_dh"/>
    <property type="match status" value="1"/>
</dbReference>
<dbReference type="InterPro" id="IPR001692">
    <property type="entry name" value="Histidinol_DH_CS"/>
</dbReference>
<feature type="binding site" evidence="7 11">
    <location>
        <position position="229"/>
    </location>
    <ligand>
        <name>substrate</name>
    </ligand>
</feature>
<keyword evidence="6 7" id="KW-0368">Histidine biosynthesis</keyword>
<organism evidence="14 15">
    <name type="scientific">Candidatus Methanolliviera hydrocarbonicum</name>
    <dbReference type="NCBI Taxonomy" id="2491085"/>
    <lineage>
        <taxon>Archaea</taxon>
        <taxon>Methanobacteriati</taxon>
        <taxon>Methanobacteriota</taxon>
        <taxon>Candidatus Methanoliparia</taxon>
        <taxon>Candidatus Methanoliparales</taxon>
        <taxon>Candidatus Methanollivieraceae</taxon>
        <taxon>Candidatus Methanolliviera</taxon>
    </lineage>
</organism>
<feature type="binding site" evidence="7 12">
    <location>
        <position position="404"/>
    </location>
    <ligand>
        <name>Zn(2+)</name>
        <dbReference type="ChEBI" id="CHEBI:29105"/>
    </ligand>
</feature>
<proteinExistence type="inferred from homology"/>
<dbReference type="SUPFAM" id="SSF53720">
    <property type="entry name" value="ALDH-like"/>
    <property type="match status" value="1"/>
</dbReference>